<organism evidence="6 7">
    <name type="scientific">Moelleriella libera RCEF 2490</name>
    <dbReference type="NCBI Taxonomy" id="1081109"/>
    <lineage>
        <taxon>Eukaryota</taxon>
        <taxon>Fungi</taxon>
        <taxon>Dikarya</taxon>
        <taxon>Ascomycota</taxon>
        <taxon>Pezizomycotina</taxon>
        <taxon>Sordariomycetes</taxon>
        <taxon>Hypocreomycetidae</taxon>
        <taxon>Hypocreales</taxon>
        <taxon>Clavicipitaceae</taxon>
        <taxon>Moelleriella</taxon>
    </lineage>
</organism>
<gene>
    <name evidence="6" type="ORF">AAL_03409</name>
</gene>
<keyword evidence="1" id="KW-0596">Phosphopantetheine</keyword>
<evidence type="ECO:0000256" key="1">
    <source>
        <dbReference type="ARBA" id="ARBA00022450"/>
    </source>
</evidence>
<evidence type="ECO:0000256" key="2">
    <source>
        <dbReference type="ARBA" id="ARBA00022553"/>
    </source>
</evidence>
<evidence type="ECO:0000313" key="7">
    <source>
        <dbReference type="Proteomes" id="UP000078544"/>
    </source>
</evidence>
<evidence type="ECO:0000256" key="4">
    <source>
        <dbReference type="ARBA" id="ARBA00022857"/>
    </source>
</evidence>
<dbReference type="OrthoDB" id="429813at2759"/>
<keyword evidence="2" id="KW-0597">Phosphoprotein</keyword>
<dbReference type="InterPro" id="IPR020845">
    <property type="entry name" value="AMP-binding_CS"/>
</dbReference>
<dbReference type="InterPro" id="IPR036736">
    <property type="entry name" value="ACP-like_sf"/>
</dbReference>
<dbReference type="PANTHER" id="PTHR43439:SF2">
    <property type="entry name" value="ENZYME, PUTATIVE (JCVI)-RELATED"/>
    <property type="match status" value="1"/>
</dbReference>
<keyword evidence="3 6" id="KW-0808">Transferase</keyword>
<keyword evidence="7" id="KW-1185">Reference proteome</keyword>
<dbReference type="InterPro" id="IPR054710">
    <property type="entry name" value="Tri101-like_N"/>
</dbReference>
<dbReference type="PROSITE" id="PS50075">
    <property type="entry name" value="CARRIER"/>
    <property type="match status" value="1"/>
</dbReference>
<comment type="caution">
    <text evidence="6">The sequence shown here is derived from an EMBL/GenBank/DDBJ whole genome shotgun (WGS) entry which is preliminary data.</text>
</comment>
<dbReference type="InterPro" id="IPR000873">
    <property type="entry name" value="AMP-dep_synth/lig_dom"/>
</dbReference>
<dbReference type="Pfam" id="PF00501">
    <property type="entry name" value="AMP-binding"/>
    <property type="match status" value="1"/>
</dbReference>
<dbReference type="PANTHER" id="PTHR43439">
    <property type="entry name" value="PHENYLACETATE-COENZYME A LIGASE"/>
    <property type="match status" value="1"/>
</dbReference>
<dbReference type="Gene3D" id="3.30.559.10">
    <property type="entry name" value="Chloramphenicol acetyltransferase-like domain"/>
    <property type="match status" value="2"/>
</dbReference>
<dbReference type="Pfam" id="PF22664">
    <property type="entry name" value="TRI-like_N"/>
    <property type="match status" value="1"/>
</dbReference>
<dbReference type="EMBL" id="AZGY01000006">
    <property type="protein sequence ID" value="KZZ97445.1"/>
    <property type="molecule type" value="Genomic_DNA"/>
</dbReference>
<evidence type="ECO:0000313" key="6">
    <source>
        <dbReference type="EMBL" id="KZZ97445.1"/>
    </source>
</evidence>
<proteinExistence type="predicted"/>
<keyword evidence="4" id="KW-0521">NADP</keyword>
<dbReference type="Pfam" id="PF23562">
    <property type="entry name" value="AMP-binding_C_3"/>
    <property type="match status" value="1"/>
</dbReference>
<dbReference type="PROSITE" id="PS00455">
    <property type="entry name" value="AMP_BINDING"/>
    <property type="match status" value="1"/>
</dbReference>
<dbReference type="AlphaFoldDB" id="A0A168D7F8"/>
<accession>A0A168D7F8</accession>
<reference evidence="6 7" key="1">
    <citation type="journal article" date="2016" name="Genome Biol. Evol.">
        <title>Divergent and convergent evolution of fungal pathogenicity.</title>
        <authorList>
            <person name="Shang Y."/>
            <person name="Xiao G."/>
            <person name="Zheng P."/>
            <person name="Cen K."/>
            <person name="Zhan S."/>
            <person name="Wang C."/>
        </authorList>
    </citation>
    <scope>NUCLEOTIDE SEQUENCE [LARGE SCALE GENOMIC DNA]</scope>
    <source>
        <strain evidence="6 7">RCEF 2490</strain>
    </source>
</reference>
<dbReference type="Gene3D" id="1.10.1200.10">
    <property type="entry name" value="ACP-like"/>
    <property type="match status" value="1"/>
</dbReference>
<dbReference type="GO" id="GO:0016740">
    <property type="term" value="F:transferase activity"/>
    <property type="evidence" value="ECO:0007669"/>
    <property type="project" value="UniProtKB-KW"/>
</dbReference>
<dbReference type="STRING" id="1081109.A0A168D7F8"/>
<sequence length="1183" mass="130502">MAPPPAACGERFLPTILDDLASSNPDRIIYSIAKSADVSQGFRQVSAREFVDAVSKLAWWLVDQLGEPTAHDAVLGYIGPHDLRHVLLTYASVKAGSSVKAGYQPLFLSPKNSTEGALAVLGASDCNIWIQPAEQPCEQEFIQHRRLRRRPMRILDMPQLDHLLDARGTKHFPYARTWQQHSREVFCLLHTSGSTGLPKPISWPHVLIGTMDAVRLLPPAEGDGGLLPWTEGWDEGDRIYSAFPMSHASQYDLNADRKRQGAGIIMNILMPALFGLHCVLGPPGVLPNMALLDSLAEHGNIDIWSIVPSLVDELGDAPDVLEKFRPSKFICASGGPVNKSVADKVNKVVRVLNLTGTTEGLFMGNLWVPRQDWHWLAFHPYAGFEFRQVEPGVYEHWVHRNRHWELFQGIFHTFANDDSINLKDLYVQNPANPGLYAYHGRNDDIIVLSNGYKIQPLSMEAIITTHVAVRGCLIVGMGRSQAALLIELNDPAGGNDALFESIWRTVQRANSSGLHKDQLHRDFIMFTRPEKPLIRTDKGTIKRAATVKLYEEYISEFYHSRLSEVDVHVSSLEVDVASSESVRRAVAHIIHSLTPKLQNVAEDADLFVAGLDSLLVVRAIRTVRAAVRLSGEQLAPRHLYANPTIAAFSAAVVRMKSGPGHGGGGAEADAAYTLQKMRQLVARYKLGPALKMNGFDLLCPKIYVKMVMYLPTKQDTTRDQVLDVLGRGFERLVSLIPAMAGKVGDFYEGSTAGKEGLQIITVPSPDEYGSNGSAVCPARPPSITSRDLTDRLPSFDELRANGFAFTFDDELVLDKPWFPQRPADVFCAQVNFIRGGVLLATGFHHSAFDGTGIVTALRAWAECCRFVQGDESADARWLHSDSMDRNLLHAEWETQGYAQPAEKIDPDTWGYLGFEAPKGLVHKGPTDKFVSPTQPPAVPDRTLQSRTFHVSAENLEKLTAEVALDPAAEGLVSSASDVLQALFWRAAIRARYQAATKIRGEDVDGAASESILELPIDGRPFFSGLPDSYMGNLLIVNRLSISVDSLCAPSTSIGRIALLIRQAASRVTPQVMHGSYALLQRVNDYTQLRYAFMKMHGFDLMITNMMLFPATAVAFGQGLFANEGGVPDVVRPLLGGFNTAFRMCLILPMRSDGGVDLQLGLFPEEFKMMRQDKEFARYATLLG</sequence>
<name>A0A168D7F8_9HYPO</name>
<dbReference type="InterPro" id="IPR023213">
    <property type="entry name" value="CAT-like_dom_sf"/>
</dbReference>
<dbReference type="InterPro" id="IPR042099">
    <property type="entry name" value="ANL_N_sf"/>
</dbReference>
<evidence type="ECO:0000259" key="5">
    <source>
        <dbReference type="PROSITE" id="PS50075"/>
    </source>
</evidence>
<dbReference type="InterPro" id="IPR051414">
    <property type="entry name" value="Adenylate-forming_Reductase"/>
</dbReference>
<dbReference type="Pfam" id="PF00550">
    <property type="entry name" value="PP-binding"/>
    <property type="match status" value="1"/>
</dbReference>
<evidence type="ECO:0000256" key="3">
    <source>
        <dbReference type="ARBA" id="ARBA00022679"/>
    </source>
</evidence>
<dbReference type="Gene3D" id="3.40.50.12780">
    <property type="entry name" value="N-terminal domain of ligase-like"/>
    <property type="match status" value="1"/>
</dbReference>
<dbReference type="SUPFAM" id="SSF56801">
    <property type="entry name" value="Acetyl-CoA synthetase-like"/>
    <property type="match status" value="1"/>
</dbReference>
<dbReference type="Proteomes" id="UP000078544">
    <property type="component" value="Unassembled WGS sequence"/>
</dbReference>
<feature type="domain" description="Carrier" evidence="5">
    <location>
        <begin position="576"/>
        <end position="656"/>
    </location>
</feature>
<protein>
    <submittedName>
        <fullName evidence="6">Chloramphenicol acetyltransferase-like domain protein</fullName>
    </submittedName>
</protein>
<dbReference type="InterPro" id="IPR009081">
    <property type="entry name" value="PP-bd_ACP"/>
</dbReference>